<proteinExistence type="predicted"/>
<sequence length="127" mass="14061">FVYLRELDLEKINRGTVEKLSLHRQLKKVIVHGCRNYEVLQDFHNLPQLLVVKGEIIGLRSMIGDIDEPGASSSSMSASSVESGSSSDVNEKDRSISPFISSRLTAQDPEQHRLRTTPSPITVDGLS</sequence>
<evidence type="ECO:0000313" key="3">
    <source>
        <dbReference type="WBParaSite" id="ACRNAN_Path_468.g1770.t1"/>
    </source>
</evidence>
<accession>A0A914C8H7</accession>
<dbReference type="Proteomes" id="UP000887540">
    <property type="component" value="Unplaced"/>
</dbReference>
<dbReference type="AlphaFoldDB" id="A0A914C8H7"/>
<evidence type="ECO:0000313" key="2">
    <source>
        <dbReference type="Proteomes" id="UP000887540"/>
    </source>
</evidence>
<name>A0A914C8H7_9BILA</name>
<keyword evidence="2" id="KW-1185">Reference proteome</keyword>
<organism evidence="2 3">
    <name type="scientific">Acrobeloides nanus</name>
    <dbReference type="NCBI Taxonomy" id="290746"/>
    <lineage>
        <taxon>Eukaryota</taxon>
        <taxon>Metazoa</taxon>
        <taxon>Ecdysozoa</taxon>
        <taxon>Nematoda</taxon>
        <taxon>Chromadorea</taxon>
        <taxon>Rhabditida</taxon>
        <taxon>Tylenchina</taxon>
        <taxon>Cephalobomorpha</taxon>
        <taxon>Cephaloboidea</taxon>
        <taxon>Cephalobidae</taxon>
        <taxon>Acrobeloides</taxon>
    </lineage>
</organism>
<reference evidence="3" key="1">
    <citation type="submission" date="2022-11" db="UniProtKB">
        <authorList>
            <consortium name="WormBaseParasite"/>
        </authorList>
    </citation>
    <scope>IDENTIFICATION</scope>
</reference>
<feature type="compositionally biased region" description="Low complexity" evidence="1">
    <location>
        <begin position="72"/>
        <end position="87"/>
    </location>
</feature>
<evidence type="ECO:0000256" key="1">
    <source>
        <dbReference type="SAM" id="MobiDB-lite"/>
    </source>
</evidence>
<feature type="region of interest" description="Disordered" evidence="1">
    <location>
        <begin position="68"/>
        <end position="127"/>
    </location>
</feature>
<protein>
    <submittedName>
        <fullName evidence="3">Uncharacterized protein</fullName>
    </submittedName>
</protein>
<dbReference type="WBParaSite" id="ACRNAN_Path_468.g1770.t1">
    <property type="protein sequence ID" value="ACRNAN_Path_468.g1770.t1"/>
    <property type="gene ID" value="ACRNAN_Path_468.g1770"/>
</dbReference>